<dbReference type="EMBL" id="CP163443">
    <property type="protein sequence ID" value="XDQ55830.1"/>
    <property type="molecule type" value="Genomic_DNA"/>
</dbReference>
<evidence type="ECO:0000313" key="2">
    <source>
        <dbReference type="EMBL" id="XDQ55830.1"/>
    </source>
</evidence>
<proteinExistence type="predicted"/>
<name>A0AB39RIT8_9ACTN</name>
<evidence type="ECO:0008006" key="3">
    <source>
        <dbReference type="Google" id="ProtNLM"/>
    </source>
</evidence>
<keyword evidence="1" id="KW-0812">Transmembrane</keyword>
<dbReference type="AlphaFoldDB" id="A0AB39RIT8"/>
<sequence length="530" mass="55168">MTSPQSRNRSRRATSHIAVRVAHVVLGGLLAVGWLVLPLAGAGDAVTAARSVRVADSAGAAHEAEGAPSQDGTATGDLVLPLVAVGAAVVLAAYGYARRKRRSRTRTTPGGGTRHAVPSVRELDRQTRQLLVDTDDCVRTSAEELGCATAQFGDEPVKSYAEALAYAKSELAAAFRLRQRLDEAAPEDGRGMLEEIVLRCTEAGRRLDSEAAGFDLLRALERNAATPLEMAETRFRELAARTPATEATLGDLHKRYAPSASLPVAGHVEQAKDRLVFATVHLNQARQSLDRGDGGKAAAYLRTAEGAVDQAAALVDGVERLAAELASAAERLPAALAGVEGDLAEAHRLLATAGVGRLPGRVAHAESLLADVRRETAAGAYDPLDALRRVAEAGTTLAEAGDVGLSDERVRALLGHFLLPARSAVEGAADLVTTHRAAVGCEARTRQAEAERLLAVPSPGLYEVQRADGLTRQARELAERDVRAYGNPAGGDEGVGVGGAVLGGILLGHGGGPASFGGPRTRARRATPAV</sequence>
<feature type="transmembrane region" description="Helical" evidence="1">
    <location>
        <begin position="78"/>
        <end position="97"/>
    </location>
</feature>
<gene>
    <name evidence="2" type="ORF">AB5J53_31275</name>
</gene>
<keyword evidence="1" id="KW-0472">Membrane</keyword>
<accession>A0AB39RIT8</accession>
<reference evidence="2" key="1">
    <citation type="submission" date="2024-07" db="EMBL/GenBank/DDBJ databases">
        <authorList>
            <person name="Yu S.T."/>
        </authorList>
    </citation>
    <scope>NUCLEOTIDE SEQUENCE</scope>
    <source>
        <strain evidence="2">R41</strain>
    </source>
</reference>
<dbReference type="RefSeq" id="WP_369248961.1">
    <property type="nucleotide sequence ID" value="NZ_CP163443.1"/>
</dbReference>
<organism evidence="2">
    <name type="scientific">Streptomyces sp. R41</name>
    <dbReference type="NCBI Taxonomy" id="3238632"/>
    <lineage>
        <taxon>Bacteria</taxon>
        <taxon>Bacillati</taxon>
        <taxon>Actinomycetota</taxon>
        <taxon>Actinomycetes</taxon>
        <taxon>Kitasatosporales</taxon>
        <taxon>Streptomycetaceae</taxon>
        <taxon>Streptomyces</taxon>
    </lineage>
</organism>
<evidence type="ECO:0000256" key="1">
    <source>
        <dbReference type="SAM" id="Phobius"/>
    </source>
</evidence>
<keyword evidence="1" id="KW-1133">Transmembrane helix</keyword>
<feature type="transmembrane region" description="Helical" evidence="1">
    <location>
        <begin position="21"/>
        <end position="41"/>
    </location>
</feature>
<protein>
    <recommendedName>
        <fullName evidence="3">TPM domain-containing protein</fullName>
    </recommendedName>
</protein>